<dbReference type="Proteomes" id="UP001589605">
    <property type="component" value="Unassembled WGS sequence"/>
</dbReference>
<keyword evidence="1" id="KW-0732">Signal</keyword>
<protein>
    <submittedName>
        <fullName evidence="2">Uncharacterized protein</fullName>
    </submittedName>
</protein>
<evidence type="ECO:0000313" key="2">
    <source>
        <dbReference type="EMBL" id="MFB9054132.1"/>
    </source>
</evidence>
<feature type="signal peptide" evidence="1">
    <location>
        <begin position="1"/>
        <end position="18"/>
    </location>
</feature>
<dbReference type="RefSeq" id="WP_382383575.1">
    <property type="nucleotide sequence ID" value="NZ_JBHMEZ010000012.1"/>
</dbReference>
<organism evidence="2 3">
    <name type="scientific">Formosa undariae</name>
    <dbReference type="NCBI Taxonomy" id="1325436"/>
    <lineage>
        <taxon>Bacteria</taxon>
        <taxon>Pseudomonadati</taxon>
        <taxon>Bacteroidota</taxon>
        <taxon>Flavobacteriia</taxon>
        <taxon>Flavobacteriales</taxon>
        <taxon>Flavobacteriaceae</taxon>
        <taxon>Formosa</taxon>
    </lineage>
</organism>
<gene>
    <name evidence="2" type="ORF">ACFFVB_13670</name>
</gene>
<reference evidence="2 3" key="1">
    <citation type="submission" date="2024-09" db="EMBL/GenBank/DDBJ databases">
        <authorList>
            <person name="Sun Q."/>
            <person name="Mori K."/>
        </authorList>
    </citation>
    <scope>NUCLEOTIDE SEQUENCE [LARGE SCALE GENOMIC DNA]</scope>
    <source>
        <strain evidence="2 3">CECT 8286</strain>
    </source>
</reference>
<feature type="chain" id="PRO_5046987559" evidence="1">
    <location>
        <begin position="19"/>
        <end position="574"/>
    </location>
</feature>
<evidence type="ECO:0000313" key="3">
    <source>
        <dbReference type="Proteomes" id="UP001589605"/>
    </source>
</evidence>
<proteinExistence type="predicted"/>
<evidence type="ECO:0000256" key="1">
    <source>
        <dbReference type="SAM" id="SignalP"/>
    </source>
</evidence>
<keyword evidence="3" id="KW-1185">Reference proteome</keyword>
<accession>A0ABV5F3X2</accession>
<name>A0ABV5F3X2_9FLAO</name>
<sequence length="574" mass="65087">MKHYYFLFTFLISLSISAQVEKATFKPYLFMSYSDDIPDTHIYGAMHYTNIHNTVPDEWVGSFYQSGMMHTWYRPAKIYDLPDYHRDAYGYHSIEGGAGYKPANSFHNYKTPQKFTMGGVAGGFGAFSNGPGQGSPGFKNSRKSPTLRWEDNTGRYGAAVISNNLLFPLDGIGFEEGENNKMFGYGYYALPLTEPKSTTAGQNKPTGNRSWTLFFNTENFSGPVAFHTPYHWSKRSLTQESTIGRNLDNSLLKRSPRFQRETNNLPAKKWVNSNGDTYYKISPALMPMDADGIGRIGTMPMNMDDTMWNAVSNWFNGGPVASTNFNAKEGAVHIRTNTNFKASYRLDKTKYIASADFVTRVSDPNDPSAAAFKWKGDLIEKVEGRNLVKLPEYYVLLKGSKSPKAIAASEVPEESGLKALDSRADYENDWEFDNYNREAIYTPMLPEYTYSDKVVDAWKTPGPTAGPYYAKLEDGSTAVYYWYKFNEQPSILNSDMDEAERALIQKRIELIHTNWHSDDQYFPDPKQEKISLDKNLLVTPPKGLEVGYVPICIHQQLSTEKLPDFPEINRLETK</sequence>
<comment type="caution">
    <text evidence="2">The sequence shown here is derived from an EMBL/GenBank/DDBJ whole genome shotgun (WGS) entry which is preliminary data.</text>
</comment>
<dbReference type="EMBL" id="JBHMEZ010000012">
    <property type="protein sequence ID" value="MFB9054132.1"/>
    <property type="molecule type" value="Genomic_DNA"/>
</dbReference>